<organism evidence="1 2">
    <name type="scientific">Cetraspora pellucida</name>
    <dbReference type="NCBI Taxonomy" id="1433469"/>
    <lineage>
        <taxon>Eukaryota</taxon>
        <taxon>Fungi</taxon>
        <taxon>Fungi incertae sedis</taxon>
        <taxon>Mucoromycota</taxon>
        <taxon>Glomeromycotina</taxon>
        <taxon>Glomeromycetes</taxon>
        <taxon>Diversisporales</taxon>
        <taxon>Gigasporaceae</taxon>
        <taxon>Cetraspora</taxon>
    </lineage>
</organism>
<feature type="non-terminal residue" evidence="1">
    <location>
        <position position="197"/>
    </location>
</feature>
<accession>A0ACA9KSQ5</accession>
<gene>
    <name evidence="1" type="ORF">SPELUC_LOCUS2563</name>
</gene>
<name>A0ACA9KSQ5_9GLOM</name>
<reference evidence="1" key="1">
    <citation type="submission" date="2021-06" db="EMBL/GenBank/DDBJ databases">
        <authorList>
            <person name="Kallberg Y."/>
            <person name="Tangrot J."/>
            <person name="Rosling A."/>
        </authorList>
    </citation>
    <scope>NUCLEOTIDE SEQUENCE</scope>
    <source>
        <strain evidence="1">28 12/20/2015</strain>
    </source>
</reference>
<dbReference type="EMBL" id="CAJVPW010001743">
    <property type="protein sequence ID" value="CAG8491121.1"/>
    <property type="molecule type" value="Genomic_DNA"/>
</dbReference>
<sequence length="197" mass="21774">MSYETSAGAQGSRPDRQIARDWQSQKAQKSKETAGTSINLHNPTFTDSSLGIGTVNGGTFNAGPSSNMSRNKANDNVASKQTINEYFSVIPPSRPSNVSVPLQQSMPPEIQEDTCYVTSDNNDNEDTNDDDYISDNKSTYTKDPNYFDTLIDNVDLSYIGREEEPIHEPLTSTISVVNSWDSFKIDDADILKIFDSL</sequence>
<keyword evidence="2" id="KW-1185">Reference proteome</keyword>
<dbReference type="Proteomes" id="UP000789366">
    <property type="component" value="Unassembled WGS sequence"/>
</dbReference>
<evidence type="ECO:0000313" key="1">
    <source>
        <dbReference type="EMBL" id="CAG8491121.1"/>
    </source>
</evidence>
<proteinExistence type="predicted"/>
<comment type="caution">
    <text evidence="1">The sequence shown here is derived from an EMBL/GenBank/DDBJ whole genome shotgun (WGS) entry which is preliminary data.</text>
</comment>
<protein>
    <submittedName>
        <fullName evidence="1">3305_t:CDS:1</fullName>
    </submittedName>
</protein>
<evidence type="ECO:0000313" key="2">
    <source>
        <dbReference type="Proteomes" id="UP000789366"/>
    </source>
</evidence>